<evidence type="ECO:0000313" key="2">
    <source>
        <dbReference type="EMBL" id="VVB15750.1"/>
    </source>
</evidence>
<sequence length="77" mass="8398">MDPEPWLARPDMSSRSARSRPRAASDVLDRKTAIRGEVSLSRGVVTASHEVMIAICEVVTASREMVTASREVVTASR</sequence>
<feature type="region of interest" description="Disordered" evidence="1">
    <location>
        <begin position="1"/>
        <end position="28"/>
    </location>
</feature>
<protein>
    <submittedName>
        <fullName evidence="2">Uncharacterized protein</fullName>
    </submittedName>
</protein>
<dbReference type="AlphaFoldDB" id="A0A565CPY3"/>
<reference evidence="2" key="1">
    <citation type="submission" date="2019-07" db="EMBL/GenBank/DDBJ databases">
        <authorList>
            <person name="Dittberner H."/>
        </authorList>
    </citation>
    <scope>NUCLEOTIDE SEQUENCE [LARGE SCALE GENOMIC DNA]</scope>
</reference>
<comment type="caution">
    <text evidence="2">The sequence shown here is derived from an EMBL/GenBank/DDBJ whole genome shotgun (WGS) entry which is preliminary data.</text>
</comment>
<gene>
    <name evidence="2" type="ORF">ANE_LOCUS26194</name>
</gene>
<dbReference type="Proteomes" id="UP000489600">
    <property type="component" value="Unassembled WGS sequence"/>
</dbReference>
<keyword evidence="3" id="KW-1185">Reference proteome</keyword>
<accession>A0A565CPY3</accession>
<proteinExistence type="predicted"/>
<evidence type="ECO:0000313" key="3">
    <source>
        <dbReference type="Proteomes" id="UP000489600"/>
    </source>
</evidence>
<name>A0A565CPY3_9BRAS</name>
<dbReference type="EMBL" id="CABITT030000008">
    <property type="protein sequence ID" value="VVB15750.1"/>
    <property type="molecule type" value="Genomic_DNA"/>
</dbReference>
<organism evidence="2 3">
    <name type="scientific">Arabis nemorensis</name>
    <dbReference type="NCBI Taxonomy" id="586526"/>
    <lineage>
        <taxon>Eukaryota</taxon>
        <taxon>Viridiplantae</taxon>
        <taxon>Streptophyta</taxon>
        <taxon>Embryophyta</taxon>
        <taxon>Tracheophyta</taxon>
        <taxon>Spermatophyta</taxon>
        <taxon>Magnoliopsida</taxon>
        <taxon>eudicotyledons</taxon>
        <taxon>Gunneridae</taxon>
        <taxon>Pentapetalae</taxon>
        <taxon>rosids</taxon>
        <taxon>malvids</taxon>
        <taxon>Brassicales</taxon>
        <taxon>Brassicaceae</taxon>
        <taxon>Arabideae</taxon>
        <taxon>Arabis</taxon>
    </lineage>
</organism>
<evidence type="ECO:0000256" key="1">
    <source>
        <dbReference type="SAM" id="MobiDB-lite"/>
    </source>
</evidence>
<feature type="compositionally biased region" description="Low complexity" evidence="1">
    <location>
        <begin position="8"/>
        <end position="26"/>
    </location>
</feature>